<name>A0A1J4N1F8_9ACTN</name>
<dbReference type="PROSITE" id="PS50263">
    <property type="entry name" value="CN_HYDROLASE"/>
    <property type="match status" value="1"/>
</dbReference>
<dbReference type="GO" id="GO:0016787">
    <property type="term" value="F:hydrolase activity"/>
    <property type="evidence" value="ECO:0007669"/>
    <property type="project" value="UniProtKB-KW"/>
</dbReference>
<proteinExistence type="inferred from homology"/>
<comment type="caution">
    <text evidence="3">The sequence shown here is derived from an EMBL/GenBank/DDBJ whole genome shotgun (WGS) entry which is preliminary data.</text>
</comment>
<evidence type="ECO:0000313" key="4">
    <source>
        <dbReference type="Proteomes" id="UP000033772"/>
    </source>
</evidence>
<dbReference type="AlphaFoldDB" id="A0A1J4N1F8"/>
<dbReference type="Gene3D" id="3.60.110.10">
    <property type="entry name" value="Carbon-nitrogen hydrolase"/>
    <property type="match status" value="1"/>
</dbReference>
<dbReference type="STRING" id="1844.UG56_017540"/>
<dbReference type="RefSeq" id="WP_045547881.1">
    <property type="nucleotide sequence ID" value="NZ_JZDQ02000025.1"/>
</dbReference>
<evidence type="ECO:0000256" key="1">
    <source>
        <dbReference type="ARBA" id="ARBA00010613"/>
    </source>
</evidence>
<evidence type="ECO:0000313" key="3">
    <source>
        <dbReference type="EMBL" id="OIJ25405.1"/>
    </source>
</evidence>
<dbReference type="Pfam" id="PF00795">
    <property type="entry name" value="CN_hydrolase"/>
    <property type="match status" value="1"/>
</dbReference>
<dbReference type="EMBL" id="JZDQ02000025">
    <property type="protein sequence ID" value="OIJ25405.1"/>
    <property type="molecule type" value="Genomic_DNA"/>
</dbReference>
<dbReference type="OrthoDB" id="9811121at2"/>
<sequence length="267" mass="28068">MLQVAVVQETAVPGEVAGNVATAAERVREAAAKGARLVALPETFTTSWDLDAFDGPLPTLDDTAWLTPAQAAVDETGAVLVLNSPLARAGRPAITSLVIAPGEEPVAAYDKQHLYPPEVERFEPGEHGTTIEIDGVRVALSVCYDANFPEHAAAAAADGAILYLNTGAYFPGGGHRRDLHYAARALDNSMYVAFAGLVGGPLGLIGGSAVYDPLGRPLERLDDTTPGMVVATIDPAEVARVRDEQRMWADHRADLGPRRTLTVAAAP</sequence>
<organism evidence="3 4">
    <name type="scientific">Nocardioides luteus</name>
    <dbReference type="NCBI Taxonomy" id="1844"/>
    <lineage>
        <taxon>Bacteria</taxon>
        <taxon>Bacillati</taxon>
        <taxon>Actinomycetota</taxon>
        <taxon>Actinomycetes</taxon>
        <taxon>Propionibacteriales</taxon>
        <taxon>Nocardioidaceae</taxon>
        <taxon>Nocardioides</taxon>
    </lineage>
</organism>
<dbReference type="InterPro" id="IPR003010">
    <property type="entry name" value="C-N_Hydrolase"/>
</dbReference>
<dbReference type="PANTHER" id="PTHR23088">
    <property type="entry name" value="NITRILASE-RELATED"/>
    <property type="match status" value="1"/>
</dbReference>
<feature type="domain" description="CN hydrolase" evidence="2">
    <location>
        <begin position="2"/>
        <end position="235"/>
    </location>
</feature>
<keyword evidence="3" id="KW-0378">Hydrolase</keyword>
<dbReference type="SUPFAM" id="SSF56317">
    <property type="entry name" value="Carbon-nitrogen hydrolase"/>
    <property type="match status" value="1"/>
</dbReference>
<dbReference type="Proteomes" id="UP000033772">
    <property type="component" value="Unassembled WGS sequence"/>
</dbReference>
<protein>
    <submittedName>
        <fullName evidence="3">Carbon-nitrogen hydrolase family protein</fullName>
    </submittedName>
</protein>
<dbReference type="CDD" id="cd07197">
    <property type="entry name" value="nitrilase"/>
    <property type="match status" value="1"/>
</dbReference>
<dbReference type="InterPro" id="IPR036526">
    <property type="entry name" value="C-N_Hydrolase_sf"/>
</dbReference>
<dbReference type="PANTHER" id="PTHR23088:SF27">
    <property type="entry name" value="DEAMINATED GLUTATHIONE AMIDASE"/>
    <property type="match status" value="1"/>
</dbReference>
<reference evidence="3" key="1">
    <citation type="submission" date="2016-10" db="EMBL/GenBank/DDBJ databases">
        <title>Draft Genome Sequence of Nocardioides luteus Strain BAFB, an Alkane-Degrading Bacterium Isolated from JP-7 Polluted Soil.</title>
        <authorList>
            <person name="Brown L."/>
            <person name="Ruiz O.N."/>
            <person name="Gunasekera T."/>
        </authorList>
    </citation>
    <scope>NUCLEOTIDE SEQUENCE [LARGE SCALE GENOMIC DNA]</scope>
    <source>
        <strain evidence="3">BAFB</strain>
    </source>
</reference>
<gene>
    <name evidence="3" type="ORF">UG56_017540</name>
</gene>
<keyword evidence="4" id="KW-1185">Reference proteome</keyword>
<accession>A0A1J4N1F8</accession>
<evidence type="ECO:0000259" key="2">
    <source>
        <dbReference type="PROSITE" id="PS50263"/>
    </source>
</evidence>
<comment type="similarity">
    <text evidence="1">Belongs to the carbon-nitrogen hydrolase superfamily. NIT1/NIT2 family.</text>
</comment>